<protein>
    <recommendedName>
        <fullName evidence="1">LysM domain-containing protein</fullName>
    </recommendedName>
</protein>
<sequence length="325" mass="36480">MKRSANYGQDNYLKVSHGVVAGGGGGCRWRSPEVEAVVAGGRRRWRRIIWSMELKLKLSQSSLPTTLKSSILKTSSVFTSQFPLLSQKWKFHIQQISSKGQHITKKISVHVVEKGETLSSISKLYGVPIHEISALNKDIVDVDLVFEGQRLNIPSSIAGYALMCLLRNGKWHRLKFSETTQRLGSHSTQLNQIFTVPSFHHLSHQAKTTGSFLVLVPLIAFCIRCIMGAFQNRAVGSMRHQAVNVSGMHTRGSNNMRWKIALSDLRDPDTLSAESTPDSDHLPEDPDHLQFEDLPHAYTKLECDYEKFLSECGMSKWGYWRGGSS</sequence>
<evidence type="ECO:0000259" key="1">
    <source>
        <dbReference type="PROSITE" id="PS51782"/>
    </source>
</evidence>
<dbReference type="PROSITE" id="PS51782">
    <property type="entry name" value="LYSM"/>
    <property type="match status" value="1"/>
</dbReference>
<gene>
    <name evidence="2" type="ORF">Fot_51008</name>
</gene>
<dbReference type="CDD" id="cd00118">
    <property type="entry name" value="LysM"/>
    <property type="match status" value="1"/>
</dbReference>
<feature type="domain" description="LysM" evidence="1">
    <location>
        <begin position="108"/>
        <end position="153"/>
    </location>
</feature>
<evidence type="ECO:0000313" key="2">
    <source>
        <dbReference type="EMBL" id="KAL2467483.1"/>
    </source>
</evidence>
<accession>A0ABD1PVV7</accession>
<dbReference type="SMART" id="SM00257">
    <property type="entry name" value="LysM"/>
    <property type="match status" value="1"/>
</dbReference>
<dbReference type="Proteomes" id="UP001604277">
    <property type="component" value="Unassembled WGS sequence"/>
</dbReference>
<keyword evidence="3" id="KW-1185">Reference proteome</keyword>
<dbReference type="Pfam" id="PF01476">
    <property type="entry name" value="LysM"/>
    <property type="match status" value="1"/>
</dbReference>
<reference evidence="3" key="1">
    <citation type="submission" date="2024-07" db="EMBL/GenBank/DDBJ databases">
        <title>Two chromosome-level genome assemblies of Korean endemic species Abeliophyllum distichum and Forsythia ovata (Oleaceae).</title>
        <authorList>
            <person name="Jang H."/>
        </authorList>
    </citation>
    <scope>NUCLEOTIDE SEQUENCE [LARGE SCALE GENOMIC DNA]</scope>
</reference>
<comment type="caution">
    <text evidence="2">The sequence shown here is derived from an EMBL/GenBank/DDBJ whole genome shotgun (WGS) entry which is preliminary data.</text>
</comment>
<dbReference type="EMBL" id="JBFOLJ010000017">
    <property type="protein sequence ID" value="KAL2467483.1"/>
    <property type="molecule type" value="Genomic_DNA"/>
</dbReference>
<name>A0ABD1PVV7_9LAMI</name>
<dbReference type="InterPro" id="IPR018392">
    <property type="entry name" value="LysM"/>
</dbReference>
<dbReference type="PROSITE" id="PS51257">
    <property type="entry name" value="PROKAR_LIPOPROTEIN"/>
    <property type="match status" value="1"/>
</dbReference>
<evidence type="ECO:0000313" key="3">
    <source>
        <dbReference type="Proteomes" id="UP001604277"/>
    </source>
</evidence>
<organism evidence="2 3">
    <name type="scientific">Forsythia ovata</name>
    <dbReference type="NCBI Taxonomy" id="205694"/>
    <lineage>
        <taxon>Eukaryota</taxon>
        <taxon>Viridiplantae</taxon>
        <taxon>Streptophyta</taxon>
        <taxon>Embryophyta</taxon>
        <taxon>Tracheophyta</taxon>
        <taxon>Spermatophyta</taxon>
        <taxon>Magnoliopsida</taxon>
        <taxon>eudicotyledons</taxon>
        <taxon>Gunneridae</taxon>
        <taxon>Pentapetalae</taxon>
        <taxon>asterids</taxon>
        <taxon>lamiids</taxon>
        <taxon>Lamiales</taxon>
        <taxon>Oleaceae</taxon>
        <taxon>Forsythieae</taxon>
        <taxon>Forsythia</taxon>
    </lineage>
</organism>
<proteinExistence type="predicted"/>
<dbReference type="PANTHER" id="PTHR33734">
    <property type="entry name" value="LYSM DOMAIN-CONTAINING GPI-ANCHORED PROTEIN 2"/>
    <property type="match status" value="1"/>
</dbReference>
<dbReference type="SUPFAM" id="SSF54106">
    <property type="entry name" value="LysM domain"/>
    <property type="match status" value="1"/>
</dbReference>
<dbReference type="InterPro" id="IPR036779">
    <property type="entry name" value="LysM_dom_sf"/>
</dbReference>
<dbReference type="Gene3D" id="3.10.350.10">
    <property type="entry name" value="LysM domain"/>
    <property type="match status" value="1"/>
</dbReference>
<dbReference type="AlphaFoldDB" id="A0ABD1PVV7"/>
<dbReference type="PANTHER" id="PTHR33734:SF22">
    <property type="entry name" value="MEMBRANE-BOUND LYTIC MUREIN TRANSGLYCOSYLASE D"/>
    <property type="match status" value="1"/>
</dbReference>